<evidence type="ECO:0000313" key="2">
    <source>
        <dbReference type="EMBL" id="PTU23550.1"/>
    </source>
</evidence>
<evidence type="ECO:0000313" key="3">
    <source>
        <dbReference type="Proteomes" id="UP000244073"/>
    </source>
</evidence>
<accession>A0A2T5M4U0</accession>
<evidence type="ECO:0000256" key="1">
    <source>
        <dbReference type="SAM" id="MobiDB-lite"/>
    </source>
</evidence>
<organism evidence="2 3">
    <name type="scientific">Aspergillus ochraceoroseus IBT 24754</name>
    <dbReference type="NCBI Taxonomy" id="1392256"/>
    <lineage>
        <taxon>Eukaryota</taxon>
        <taxon>Fungi</taxon>
        <taxon>Dikarya</taxon>
        <taxon>Ascomycota</taxon>
        <taxon>Pezizomycotina</taxon>
        <taxon>Eurotiomycetes</taxon>
        <taxon>Eurotiomycetidae</taxon>
        <taxon>Eurotiales</taxon>
        <taxon>Aspergillaceae</taxon>
        <taxon>Aspergillus</taxon>
        <taxon>Aspergillus subgen. Nidulantes</taxon>
    </lineage>
</organism>
<name>A0A2T5M4U0_9EURO</name>
<proteinExistence type="predicted"/>
<dbReference type="EMBL" id="MSFN02000002">
    <property type="protein sequence ID" value="PTU23550.1"/>
    <property type="molecule type" value="Genomic_DNA"/>
</dbReference>
<protein>
    <submittedName>
        <fullName evidence="2">Uncharacterized protein</fullName>
    </submittedName>
</protein>
<dbReference type="Proteomes" id="UP000244073">
    <property type="component" value="Unassembled WGS sequence"/>
</dbReference>
<dbReference type="AlphaFoldDB" id="A0A2T5M4U0"/>
<sequence length="160" mass="17509">MDPEYTDTWSICPLLCGSKLSILMEYVWKGINSFNAVLLFHIPGGTKQFLSGSVPGSEKLLLSCSPRNGTKPLIGFSSKFHRRMTFHRLGFAFPTHGAPPASNAPGLQRRTPKSTSPKLGKQLKNPVSSSNRDKPESPRADGNTGANLTNRTDPWHLAHP</sequence>
<dbReference type="RefSeq" id="XP_040754942.1">
    <property type="nucleotide sequence ID" value="XM_040899805.1"/>
</dbReference>
<dbReference type="GeneID" id="63816687"/>
<reference evidence="2 3" key="1">
    <citation type="journal article" date="2018" name="Proc. Natl. Acad. Sci. U.S.A.">
        <title>Linking secondary metabolites to gene clusters through genome sequencing of six diverse Aspergillus species.</title>
        <authorList>
            <person name="Kaerboelling I."/>
            <person name="Vesth T.C."/>
            <person name="Frisvad J.C."/>
            <person name="Nybo J.L."/>
            <person name="Theobald S."/>
            <person name="Kuo A."/>
            <person name="Bowyer P."/>
            <person name="Matsuda Y."/>
            <person name="Mondo S."/>
            <person name="Lyhne E.K."/>
            <person name="Kogle M.E."/>
            <person name="Clum A."/>
            <person name="Lipzen A."/>
            <person name="Salamov A."/>
            <person name="Ngan C.Y."/>
            <person name="Daum C."/>
            <person name="Chiniquy J."/>
            <person name="Barry K."/>
            <person name="LaButti K."/>
            <person name="Haridas S."/>
            <person name="Simmons B.A."/>
            <person name="Magnuson J.K."/>
            <person name="Mortensen U.H."/>
            <person name="Larsen T.O."/>
            <person name="Grigoriev I.V."/>
            <person name="Baker S.E."/>
            <person name="Andersen M.R."/>
        </authorList>
    </citation>
    <scope>NUCLEOTIDE SEQUENCE [LARGE SCALE GENOMIC DNA]</scope>
    <source>
        <strain evidence="2 3">IBT 24754</strain>
    </source>
</reference>
<feature type="region of interest" description="Disordered" evidence="1">
    <location>
        <begin position="96"/>
        <end position="160"/>
    </location>
</feature>
<dbReference type="VEuPathDB" id="FungiDB:P175DRAFT_0530677"/>
<gene>
    <name evidence="2" type="ORF">P175DRAFT_0530677</name>
</gene>
<comment type="caution">
    <text evidence="2">The sequence shown here is derived from an EMBL/GenBank/DDBJ whole genome shotgun (WGS) entry which is preliminary data.</text>
</comment>